<comment type="caution">
    <text evidence="1">The sequence shown here is derived from an EMBL/GenBank/DDBJ whole genome shotgun (WGS) entry which is preliminary data.</text>
</comment>
<sequence>MVEDPIDAAISLQCMPDDPTLVKPWKEVIDGRTGLLYYWNPETNMTQFERPSSLLPPLAKGLHLLDHPALPKPWRGKIDERNWQVYYWNPETNMTQSERPTSEPLPLRRGLPRSASTPMLANIPGPRMQSYGIVTQPGQQTTHTPQEQGQQNNLSKQPPQMMPQVNQQHSSLFQAPGQQQKLQFGYGMQPQGNLTPQQIGQQAIQQASLQSGQPMFQQAMQQMQQPSMQQLPGQQMPLYQGSQIGPPNGHHFTHPQMQYRAYQQTILPQGQQSSLELTQNSRLQGHAFPYQQEQNAGPQPRDNVDSQQGKQFGFSQPEFQRVGWSSVQALPSGADSIQMQQMGVQPSHAQQFGGSSLNLQPSGSLGPLLQSGSNVVHQQHGPRFQNPSVPPENLKMGSGESAFRRAGNEDMRVGALAQNVTPAISGPSSVAGPNLHNMIGHAMGGPAFPGPTQLPPLMNMERSDATNLSAVEVHRQHEATVCSLFSAKLSSVF</sequence>
<evidence type="ECO:0000313" key="1">
    <source>
        <dbReference type="EMBL" id="KAH7840474.1"/>
    </source>
</evidence>
<gene>
    <name evidence="1" type="ORF">Vadar_017417</name>
</gene>
<dbReference type="EMBL" id="CM037160">
    <property type="protein sequence ID" value="KAH7840474.1"/>
    <property type="molecule type" value="Genomic_DNA"/>
</dbReference>
<keyword evidence="2" id="KW-1185">Reference proteome</keyword>
<dbReference type="Proteomes" id="UP000828048">
    <property type="component" value="Chromosome 10"/>
</dbReference>
<evidence type="ECO:0000313" key="2">
    <source>
        <dbReference type="Proteomes" id="UP000828048"/>
    </source>
</evidence>
<protein>
    <submittedName>
        <fullName evidence="1">Uncharacterized protein</fullName>
    </submittedName>
</protein>
<accession>A0ACB7XI46</accession>
<organism evidence="1 2">
    <name type="scientific">Vaccinium darrowii</name>
    <dbReference type="NCBI Taxonomy" id="229202"/>
    <lineage>
        <taxon>Eukaryota</taxon>
        <taxon>Viridiplantae</taxon>
        <taxon>Streptophyta</taxon>
        <taxon>Embryophyta</taxon>
        <taxon>Tracheophyta</taxon>
        <taxon>Spermatophyta</taxon>
        <taxon>Magnoliopsida</taxon>
        <taxon>eudicotyledons</taxon>
        <taxon>Gunneridae</taxon>
        <taxon>Pentapetalae</taxon>
        <taxon>asterids</taxon>
        <taxon>Ericales</taxon>
        <taxon>Ericaceae</taxon>
        <taxon>Vaccinioideae</taxon>
        <taxon>Vaccinieae</taxon>
        <taxon>Vaccinium</taxon>
    </lineage>
</organism>
<name>A0ACB7XI46_9ERIC</name>
<reference evidence="1 2" key="1">
    <citation type="journal article" date="2021" name="Hortic Res">
        <title>High-quality reference genome and annotation aids understanding of berry development for evergreen blueberry (Vaccinium darrowii).</title>
        <authorList>
            <person name="Yu J."/>
            <person name="Hulse-Kemp A.M."/>
            <person name="Babiker E."/>
            <person name="Staton M."/>
        </authorList>
    </citation>
    <scope>NUCLEOTIDE SEQUENCE [LARGE SCALE GENOMIC DNA]</scope>
    <source>
        <strain evidence="2">cv. NJ 8807/NJ 8810</strain>
        <tissue evidence="1">Young leaf</tissue>
    </source>
</reference>
<proteinExistence type="predicted"/>